<dbReference type="InterPro" id="IPR036661">
    <property type="entry name" value="Luciferase-like_sf"/>
</dbReference>
<keyword evidence="5" id="KW-1185">Reference proteome</keyword>
<keyword evidence="2 4" id="KW-0503">Monooxygenase</keyword>
<name>A0A0D6PEZ2_9PROT</name>
<evidence type="ECO:0000256" key="1">
    <source>
        <dbReference type="ARBA" id="ARBA00023002"/>
    </source>
</evidence>
<dbReference type="GO" id="GO:0016705">
    <property type="term" value="F:oxidoreductase activity, acting on paired donors, with incorporation or reduction of molecular oxygen"/>
    <property type="evidence" value="ECO:0007669"/>
    <property type="project" value="InterPro"/>
</dbReference>
<dbReference type="InterPro" id="IPR050766">
    <property type="entry name" value="Bact_Lucif_Oxidored"/>
</dbReference>
<dbReference type="Proteomes" id="UP000032668">
    <property type="component" value="Unassembled WGS sequence"/>
</dbReference>
<comment type="caution">
    <text evidence="4">The sequence shown here is derived from an EMBL/GenBank/DDBJ whole genome shotgun (WGS) entry which is preliminary data.</text>
</comment>
<dbReference type="OrthoDB" id="9780518at2"/>
<dbReference type="SUPFAM" id="SSF51679">
    <property type="entry name" value="Bacterial luciferase-like"/>
    <property type="match status" value="1"/>
</dbReference>
<dbReference type="PANTHER" id="PTHR30137:SF8">
    <property type="entry name" value="BLR5498 PROTEIN"/>
    <property type="match status" value="1"/>
</dbReference>
<feature type="domain" description="Luciferase-like" evidence="3">
    <location>
        <begin position="1"/>
        <end position="315"/>
    </location>
</feature>
<evidence type="ECO:0000256" key="2">
    <source>
        <dbReference type="ARBA" id="ARBA00023033"/>
    </source>
</evidence>
<protein>
    <submittedName>
        <fullName evidence="4">Luciferase-like monooxygenase</fullName>
    </submittedName>
</protein>
<organism evidence="4 5">
    <name type="scientific">Acidocella aminolytica 101 = DSM 11237</name>
    <dbReference type="NCBI Taxonomy" id="1120923"/>
    <lineage>
        <taxon>Bacteria</taxon>
        <taxon>Pseudomonadati</taxon>
        <taxon>Pseudomonadota</taxon>
        <taxon>Alphaproteobacteria</taxon>
        <taxon>Acetobacterales</taxon>
        <taxon>Acidocellaceae</taxon>
        <taxon>Acidocella</taxon>
    </lineage>
</organism>
<dbReference type="InterPro" id="IPR011251">
    <property type="entry name" value="Luciferase-like_dom"/>
</dbReference>
<dbReference type="GO" id="GO:0005829">
    <property type="term" value="C:cytosol"/>
    <property type="evidence" value="ECO:0007669"/>
    <property type="project" value="TreeGrafter"/>
</dbReference>
<keyword evidence="1" id="KW-0560">Oxidoreductase</keyword>
<evidence type="ECO:0000259" key="3">
    <source>
        <dbReference type="Pfam" id="PF00296"/>
    </source>
</evidence>
<dbReference type="STRING" id="1120923.SAMN02746095_00517"/>
<dbReference type="GO" id="GO:0004497">
    <property type="term" value="F:monooxygenase activity"/>
    <property type="evidence" value="ECO:0007669"/>
    <property type="project" value="UniProtKB-KW"/>
</dbReference>
<accession>A0A0D6PEZ2</accession>
<dbReference type="Gene3D" id="3.20.20.30">
    <property type="entry name" value="Luciferase-like domain"/>
    <property type="match status" value="1"/>
</dbReference>
<dbReference type="PANTHER" id="PTHR30137">
    <property type="entry name" value="LUCIFERASE-LIKE MONOOXYGENASE"/>
    <property type="match status" value="1"/>
</dbReference>
<reference evidence="4 5" key="1">
    <citation type="submission" date="2012-11" db="EMBL/GenBank/DDBJ databases">
        <title>Whole genome sequence of Acidocella aminolytica 101 = DSM 11237.</title>
        <authorList>
            <person name="Azuma Y."/>
            <person name="Higashiura N."/>
            <person name="Hirakawa H."/>
            <person name="Matsushita K."/>
        </authorList>
    </citation>
    <scope>NUCLEOTIDE SEQUENCE [LARGE SCALE GENOMIC DNA]</scope>
    <source>
        <strain evidence="5">101 / DSM 11237</strain>
    </source>
</reference>
<dbReference type="Pfam" id="PF00296">
    <property type="entry name" value="Bac_luciferase"/>
    <property type="match status" value="1"/>
</dbReference>
<proteinExistence type="predicted"/>
<evidence type="ECO:0000313" key="5">
    <source>
        <dbReference type="Proteomes" id="UP000032668"/>
    </source>
</evidence>
<dbReference type="RefSeq" id="WP_048877889.1">
    <property type="nucleotide sequence ID" value="NZ_BANC01000021.1"/>
</dbReference>
<sequence length="351" mass="39392">MKFSLFVHMERLEAGQSHTELLNELEALVKLAEEGGMQAAWIGEHHGMEFTIAPNPFIQIAYLAPKTTKIRLGTSSVIAPFWHPIKLAGETAMTDVITGGRLELGIARGAYSYEYERLHPGLTPMEAGLRMRELVPAVQKLLQGDYEHQGEYWQFPKTSAVPQPVQPGGPPMWVAARDPNSHEFAVRTGCNVQVTPLASGDVEVESLMQRFNAACEANPEVKRPQIMLLQHTYVASDEPDAARGAEELSRFYCYFGAWFLNKRPVTRGAMERMTPEEMAAMPQFSPEAVRKNLVIGTADEVVARLKSYEALGYDQFSMWIDSGMSFARKKASLLRFIKEVMPHFQEVHEYA</sequence>
<gene>
    <name evidence="4" type="ORF">Aam_021_017</name>
</gene>
<dbReference type="EMBL" id="BANC01000021">
    <property type="protein sequence ID" value="GAN79429.1"/>
    <property type="molecule type" value="Genomic_DNA"/>
</dbReference>
<evidence type="ECO:0000313" key="4">
    <source>
        <dbReference type="EMBL" id="GAN79429.1"/>
    </source>
</evidence>
<dbReference type="AlphaFoldDB" id="A0A0D6PEZ2"/>